<name>A0A1V0TL93_9ACTN</name>
<dbReference type="KEGG" id="sgv:B1H19_05295"/>
<dbReference type="AlphaFoldDB" id="A0A1V0TL93"/>
<gene>
    <name evidence="2" type="ORF">B1H19_05295</name>
</gene>
<reference evidence="2 3" key="1">
    <citation type="submission" date="2017-04" db="EMBL/GenBank/DDBJ databases">
        <title>Complete Genome Sequence of Streptomyces gilvosporeus F607, a Capable Producer of Natamycin.</title>
        <authorList>
            <person name="Zong G."/>
            <person name="Zhong C."/>
            <person name="Fu J."/>
            <person name="Qin R."/>
            <person name="Cao G."/>
        </authorList>
    </citation>
    <scope>NUCLEOTIDE SEQUENCE [LARGE SCALE GENOMIC DNA]</scope>
    <source>
        <strain evidence="2 3">F607</strain>
    </source>
</reference>
<proteinExistence type="predicted"/>
<organism evidence="2 3">
    <name type="scientific">Streptomyces gilvosporeus</name>
    <dbReference type="NCBI Taxonomy" id="553510"/>
    <lineage>
        <taxon>Bacteria</taxon>
        <taxon>Bacillati</taxon>
        <taxon>Actinomycetota</taxon>
        <taxon>Actinomycetes</taxon>
        <taxon>Kitasatosporales</taxon>
        <taxon>Streptomycetaceae</taxon>
        <taxon>Streptomyces</taxon>
    </lineage>
</organism>
<keyword evidence="1" id="KW-0732">Signal</keyword>
<protein>
    <submittedName>
        <fullName evidence="2">Uncharacterized protein</fullName>
    </submittedName>
</protein>
<dbReference type="Proteomes" id="UP000192726">
    <property type="component" value="Chromosome"/>
</dbReference>
<accession>A0A1V0TL93</accession>
<dbReference type="EMBL" id="CP020569">
    <property type="protein sequence ID" value="ARF53673.1"/>
    <property type="molecule type" value="Genomic_DNA"/>
</dbReference>
<feature type="chain" id="PRO_5039332018" evidence="1">
    <location>
        <begin position="17"/>
        <end position="236"/>
    </location>
</feature>
<keyword evidence="3" id="KW-1185">Reference proteome</keyword>
<feature type="signal peptide" evidence="1">
    <location>
        <begin position="1"/>
        <end position="16"/>
    </location>
</feature>
<evidence type="ECO:0000313" key="3">
    <source>
        <dbReference type="Proteomes" id="UP000192726"/>
    </source>
</evidence>
<sequence>MISCVLSLASATVAYANEPAGNGIDAKASGTGTAAISITGTYSCLGTSATIQSVVTDNTTGEANTVAVDKACPDTGAAFSITVPAPAGRTTWGNNVTVTLTETDTSTPTTIATDSLDVVNNIDDVTTVDSDSLSGGSLVLGGTETCSTANTAHTLTLNATEADVGGGTTSATNTFDVTCPATPGTPVTWTTTLTPPAGVFTPGVISESGQVFCPGFAAPVRSLGDRWFVPHSAFVP</sequence>
<evidence type="ECO:0000256" key="1">
    <source>
        <dbReference type="SAM" id="SignalP"/>
    </source>
</evidence>
<evidence type="ECO:0000313" key="2">
    <source>
        <dbReference type="EMBL" id="ARF53673.1"/>
    </source>
</evidence>